<keyword evidence="2 5" id="KW-0812">Transmembrane</keyword>
<evidence type="ECO:0000313" key="6">
    <source>
        <dbReference type="EMBL" id="KAJ8602341.1"/>
    </source>
</evidence>
<dbReference type="PANTHER" id="PTHR23423">
    <property type="entry name" value="ORGANIC SOLUTE TRANSPORTER-RELATED"/>
    <property type="match status" value="1"/>
</dbReference>
<feature type="transmembrane region" description="Helical" evidence="5">
    <location>
        <begin position="126"/>
        <end position="149"/>
    </location>
</feature>
<dbReference type="SMART" id="SM01417">
    <property type="entry name" value="Solute_trans_a"/>
    <property type="match status" value="1"/>
</dbReference>
<feature type="transmembrane region" description="Helical" evidence="5">
    <location>
        <begin position="60"/>
        <end position="82"/>
    </location>
</feature>
<comment type="caution">
    <text evidence="6">The sequence shown here is derived from an EMBL/GenBank/DDBJ whole genome shotgun (WGS) entry which is preliminary data.</text>
</comment>
<dbReference type="EMBL" id="JAQMWT010000381">
    <property type="protein sequence ID" value="KAJ8602341.1"/>
    <property type="molecule type" value="Genomic_DNA"/>
</dbReference>
<dbReference type="AlphaFoldDB" id="A0AAD7XL49"/>
<evidence type="ECO:0000313" key="7">
    <source>
        <dbReference type="Proteomes" id="UP001230188"/>
    </source>
</evidence>
<dbReference type="GO" id="GO:0016020">
    <property type="term" value="C:membrane"/>
    <property type="evidence" value="ECO:0007669"/>
    <property type="project" value="UniProtKB-SubCell"/>
</dbReference>
<evidence type="ECO:0000256" key="2">
    <source>
        <dbReference type="ARBA" id="ARBA00022692"/>
    </source>
</evidence>
<feature type="transmembrane region" description="Helical" evidence="5">
    <location>
        <begin position="320"/>
        <end position="345"/>
    </location>
</feature>
<evidence type="ECO:0000256" key="3">
    <source>
        <dbReference type="ARBA" id="ARBA00022989"/>
    </source>
</evidence>
<reference evidence="6" key="1">
    <citation type="submission" date="2023-01" db="EMBL/GenBank/DDBJ databases">
        <title>Metagenome sequencing of chrysophaentin producing Chrysophaeum taylorii.</title>
        <authorList>
            <person name="Davison J."/>
            <person name="Bewley C."/>
        </authorList>
    </citation>
    <scope>NUCLEOTIDE SEQUENCE</scope>
    <source>
        <strain evidence="6">NIES-1699</strain>
    </source>
</reference>
<proteinExistence type="predicted"/>
<feature type="transmembrane region" description="Helical" evidence="5">
    <location>
        <begin position="285"/>
        <end position="308"/>
    </location>
</feature>
<keyword evidence="7" id="KW-1185">Reference proteome</keyword>
<gene>
    <name evidence="6" type="ORF">CTAYLR_004222</name>
</gene>
<feature type="transmembrane region" description="Helical" evidence="5">
    <location>
        <begin position="235"/>
        <end position="255"/>
    </location>
</feature>
<organism evidence="6 7">
    <name type="scientific">Chrysophaeum taylorii</name>
    <dbReference type="NCBI Taxonomy" id="2483200"/>
    <lineage>
        <taxon>Eukaryota</taxon>
        <taxon>Sar</taxon>
        <taxon>Stramenopiles</taxon>
        <taxon>Ochrophyta</taxon>
        <taxon>Pelagophyceae</taxon>
        <taxon>Pelagomonadales</taxon>
        <taxon>Pelagomonadaceae</taxon>
        <taxon>Chrysophaeum</taxon>
    </lineage>
</organism>
<evidence type="ECO:0000256" key="4">
    <source>
        <dbReference type="ARBA" id="ARBA00023136"/>
    </source>
</evidence>
<feature type="transmembrane region" description="Helical" evidence="5">
    <location>
        <begin position="91"/>
        <end position="114"/>
    </location>
</feature>
<dbReference type="Proteomes" id="UP001230188">
    <property type="component" value="Unassembled WGS sequence"/>
</dbReference>
<dbReference type="Pfam" id="PF03619">
    <property type="entry name" value="Solute_trans_a"/>
    <property type="match status" value="1"/>
</dbReference>
<sequence length="517" mass="56895">MSAAAAPQELEVGVGELREYLMESEVECVNIEPTAEEDEMSRMVETAVEGRRRWQSVTRWTYYLTAGSLLAIALPALIYFLASQNAAGRYYLLPVATVFVSCAVPVTCWGIAAHVNNYWQPTLQKYVIRILWMVPIYSITSLAELCLWLRVEKGSALRRWTVVPTALRDCYESYTVLNFFYFCLAFLEVSSGEPASTAVARMRDGVRHPCPPYSCACAPWRTATGEFLDRCQYGVLLYATLMPLCALALIGDAFFDRDAGSSVDATTTTTTTPKSAISALATPSALAAAVQFVVANHAIYCLGLFYVVAHRLLAPSHPHLKFVSVKGIVFGTFFQNLGIDAVFYANPRLAEAFVHSGDDVDAALGSVQSTLMCVEMLAFALLHARAFPSSEFPRITRDGQSSNDAVADASRDWLAAWGDYFAEQKQERRLWRLGGSRGRAPRGTVSTSRLIFDVSDVHHDTTATMRGLAGDVTEPIIRESHHSSSVLPRLLARWPTVPTSVAFARFVNRTSVAPPLV</sequence>
<name>A0AAD7XL49_9STRA</name>
<evidence type="ECO:0000256" key="1">
    <source>
        <dbReference type="ARBA" id="ARBA00004141"/>
    </source>
</evidence>
<keyword evidence="3 5" id="KW-1133">Transmembrane helix</keyword>
<keyword evidence="4 5" id="KW-0472">Membrane</keyword>
<dbReference type="InterPro" id="IPR005178">
    <property type="entry name" value="Ostalpha/TMEM184C"/>
</dbReference>
<protein>
    <submittedName>
        <fullName evidence="6">Uncharacterized protein</fullName>
    </submittedName>
</protein>
<comment type="subcellular location">
    <subcellularLocation>
        <location evidence="1">Membrane</location>
        <topology evidence="1">Multi-pass membrane protein</topology>
    </subcellularLocation>
</comment>
<accession>A0AAD7XL49</accession>
<evidence type="ECO:0000256" key="5">
    <source>
        <dbReference type="SAM" id="Phobius"/>
    </source>
</evidence>